<keyword evidence="6" id="KW-0333">Golgi apparatus</keyword>
<gene>
    <name evidence="11" type="ORF">HG535_0A01620</name>
</gene>
<evidence type="ECO:0000256" key="9">
    <source>
        <dbReference type="SAM" id="MobiDB-lite"/>
    </source>
</evidence>
<dbReference type="InterPro" id="IPR013167">
    <property type="entry name" value="COG4_M"/>
</dbReference>
<keyword evidence="4" id="KW-0813">Transport</keyword>
<comment type="similarity">
    <text evidence="2">Belongs to the COG4 family.</text>
</comment>
<dbReference type="Pfam" id="PF20662">
    <property type="entry name" value="COG4_C"/>
    <property type="match status" value="1"/>
</dbReference>
<reference evidence="11 12" key="1">
    <citation type="submission" date="2020-07" db="EMBL/GenBank/DDBJ databases">
        <title>The yeast mating-type switching endonuclease HO is a domesticated member of an unorthodox homing genetic element family.</title>
        <authorList>
            <person name="Coughlan A.Y."/>
            <person name="Lombardi L."/>
            <person name="Braun-Galleani S."/>
            <person name="Martos A.R."/>
            <person name="Galeote V."/>
            <person name="Bigey F."/>
            <person name="Dequin S."/>
            <person name="Byrne K.P."/>
            <person name="Wolfe K.H."/>
        </authorList>
    </citation>
    <scope>NUCLEOTIDE SEQUENCE [LARGE SCALE GENOMIC DNA]</scope>
    <source>
        <strain evidence="11 12">NRRL Y-6702</strain>
    </source>
</reference>
<dbReference type="GO" id="GO:0015031">
    <property type="term" value="P:protein transport"/>
    <property type="evidence" value="ECO:0007669"/>
    <property type="project" value="UniProtKB-KW"/>
</dbReference>
<dbReference type="AlphaFoldDB" id="A0A7H9AVY6"/>
<dbReference type="Pfam" id="PF08318">
    <property type="entry name" value="COG4_m"/>
    <property type="match status" value="1"/>
</dbReference>
<feature type="domain" description="COG4 transport protein middle alpha-helical bundle" evidence="10">
    <location>
        <begin position="187"/>
        <end position="530"/>
    </location>
</feature>
<evidence type="ECO:0000256" key="5">
    <source>
        <dbReference type="ARBA" id="ARBA00022927"/>
    </source>
</evidence>
<dbReference type="Proteomes" id="UP000509704">
    <property type="component" value="Chromosome 1"/>
</dbReference>
<accession>A0A7H9AVY6</accession>
<evidence type="ECO:0000313" key="12">
    <source>
        <dbReference type="Proteomes" id="UP000509704"/>
    </source>
</evidence>
<feature type="region of interest" description="Disordered" evidence="9">
    <location>
        <begin position="340"/>
        <end position="365"/>
    </location>
</feature>
<dbReference type="RefSeq" id="XP_037141952.1">
    <property type="nucleotide sequence ID" value="XM_037286057.1"/>
</dbReference>
<dbReference type="SMART" id="SM00762">
    <property type="entry name" value="Cog4"/>
    <property type="match status" value="1"/>
</dbReference>
<comment type="subcellular location">
    <subcellularLocation>
        <location evidence="1">Golgi apparatus membrane</location>
        <topology evidence="1">Peripheral membrane protein</topology>
    </subcellularLocation>
</comment>
<evidence type="ECO:0000256" key="7">
    <source>
        <dbReference type="ARBA" id="ARBA00023136"/>
    </source>
</evidence>
<evidence type="ECO:0000313" key="11">
    <source>
        <dbReference type="EMBL" id="QLG70224.1"/>
    </source>
</evidence>
<dbReference type="GeneID" id="59233860"/>
<dbReference type="Gene3D" id="1.20.58.1970">
    <property type="match status" value="1"/>
</dbReference>
<feature type="compositionally biased region" description="Basic and acidic residues" evidence="9">
    <location>
        <begin position="340"/>
        <end position="355"/>
    </location>
</feature>
<keyword evidence="5" id="KW-0653">Protein transport</keyword>
<protein>
    <recommendedName>
        <fullName evidence="3">Conserved oligomeric Golgi complex subunit 4</fullName>
    </recommendedName>
    <alternativeName>
        <fullName evidence="8">Component of oligomeric Golgi complex 4</fullName>
    </alternativeName>
</protein>
<keyword evidence="12" id="KW-1185">Reference proteome</keyword>
<keyword evidence="7" id="KW-0472">Membrane</keyword>
<dbReference type="EMBL" id="CP058604">
    <property type="protein sequence ID" value="QLG70224.1"/>
    <property type="molecule type" value="Genomic_DNA"/>
</dbReference>
<dbReference type="OrthoDB" id="47059at2759"/>
<evidence type="ECO:0000256" key="8">
    <source>
        <dbReference type="ARBA" id="ARBA00031340"/>
    </source>
</evidence>
<dbReference type="InterPro" id="IPR048682">
    <property type="entry name" value="COG4"/>
</dbReference>
<evidence type="ECO:0000256" key="4">
    <source>
        <dbReference type="ARBA" id="ARBA00022448"/>
    </source>
</evidence>
<dbReference type="Pfam" id="PF20663">
    <property type="entry name" value="COG4_N"/>
    <property type="match status" value="1"/>
</dbReference>
<name>A0A7H9AVY6_ZYGMR</name>
<dbReference type="PANTHER" id="PTHR24016">
    <property type="entry name" value="CONSERVED OLIGOMERIC GOLGI COMPLEX SUBUNIT 4"/>
    <property type="match status" value="1"/>
</dbReference>
<dbReference type="GO" id="GO:0000139">
    <property type="term" value="C:Golgi membrane"/>
    <property type="evidence" value="ECO:0007669"/>
    <property type="project" value="UniProtKB-SubCell"/>
</dbReference>
<dbReference type="PANTHER" id="PTHR24016:SF0">
    <property type="entry name" value="CONSERVED OLIGOMERIC GOLGI COMPLEX SUBUNIT 4"/>
    <property type="match status" value="1"/>
</dbReference>
<dbReference type="InterPro" id="IPR048684">
    <property type="entry name" value="COG4_C"/>
</dbReference>
<dbReference type="KEGG" id="zmk:HG535_0A01620"/>
<evidence type="ECO:0000256" key="3">
    <source>
        <dbReference type="ARBA" id="ARBA00020975"/>
    </source>
</evidence>
<evidence type="ECO:0000256" key="1">
    <source>
        <dbReference type="ARBA" id="ARBA00004395"/>
    </source>
</evidence>
<evidence type="ECO:0000256" key="2">
    <source>
        <dbReference type="ARBA" id="ARBA00009215"/>
    </source>
</evidence>
<organism evidence="11 12">
    <name type="scientific">Zygotorulaspora mrakii</name>
    <name type="common">Zygosaccharomyces mrakii</name>
    <dbReference type="NCBI Taxonomy" id="42260"/>
    <lineage>
        <taxon>Eukaryota</taxon>
        <taxon>Fungi</taxon>
        <taxon>Dikarya</taxon>
        <taxon>Ascomycota</taxon>
        <taxon>Saccharomycotina</taxon>
        <taxon>Saccharomycetes</taxon>
        <taxon>Saccharomycetales</taxon>
        <taxon>Saccharomycetaceae</taxon>
        <taxon>Zygotorulaspora</taxon>
    </lineage>
</organism>
<evidence type="ECO:0000259" key="10">
    <source>
        <dbReference type="SMART" id="SM00762"/>
    </source>
</evidence>
<proteinExistence type="inferred from homology"/>
<evidence type="ECO:0000256" key="6">
    <source>
        <dbReference type="ARBA" id="ARBA00023034"/>
    </source>
</evidence>
<sequence length="850" mass="97605">MNPHTSSWDSNVLDGQLHRNVTKYSNFLQKLSTSSQVDKLSQLIKRERSEQLQSLDQFIEEAQTKHNSAIRKLELQRTDLTSTLSQYHSAVSVISDSNVVAKTINYDISTIDVEDKLIKKTLDFVSHVKKLKNNISVVHGALESKNYILAAKSIQEIRNVPKEILESEFAKKTVPSSEIPEEPSVLLDIWCEQFSELLRTNFLNAAKSQDVQQLTMMFKMFPMVGQDSLGLDLYSKYVCDIIAEESRKVVTGDIKKNGVFARALFHLFRIVSTIINDHSKIISSCYGVNHMIHVMEKVEKEADLQGGLVLDMFTETRKVDRFVKEITEWFSKRESIDNQDEKNNIDSDDDTRYDSDDINDNEENNSTVIGANELSNLVNEFSEMLKTWSMYAKFFSARWYEFSNIKDVDCLVPPPPILDGRFTLKLKNDNVATNFETLIMFSLNKAFTKSLLLEELPSLNNLITLKSVKHDEVSSYPISSVLEDTALLIRENLMLTVNTGQYQIFSHFLDQLAKFYQNEFLVKFLQSKFKNLQPKLTVSLALKKYVPTGASPSNSNVNSRGISPSITESYASAKLSQLGFNFRGAAANALTNFQTNLQSVVSDEEAVLAFHHFLIYINTLSLSRRFVHKLLSIEILTERPNLLRCNFPFEDNAQQLITKVNACEDLMVKQNNKLQKWAVKFLFENIVSKRIRTITTNCFINGNDNNYVSGADDFEVMPGMNEFVKKWKQNMIPFQNILYDDAYTELLTLIVEYIIKIVEQRIWLLKVNELGATKLDRELSLFIQTICWFNYTLREKFTRLTQIVLILGFDDDNFDVTTGDIKEELVSSIKWVLSPQDRIEARNLKIDKRQ</sequence>
<dbReference type="InterPro" id="IPR048680">
    <property type="entry name" value="COG4_N"/>
</dbReference>